<dbReference type="GO" id="GO:0005524">
    <property type="term" value="F:ATP binding"/>
    <property type="evidence" value="ECO:0007669"/>
    <property type="project" value="UniProtKB-KW"/>
</dbReference>
<keyword evidence="4 7" id="KW-0547">Nucleotide-binding</keyword>
<dbReference type="GO" id="GO:0006096">
    <property type="term" value="P:glycolytic process"/>
    <property type="evidence" value="ECO:0007669"/>
    <property type="project" value="UniProtKB-UniRule"/>
</dbReference>
<keyword evidence="7" id="KW-0963">Cytoplasm</keyword>
<gene>
    <name evidence="7" type="primary">pgk</name>
    <name evidence="10" type="ORF">A2Z62_00390</name>
</gene>
<comment type="subunit">
    <text evidence="7">Monomer.</text>
</comment>
<proteinExistence type="inferred from homology"/>
<keyword evidence="6 7" id="KW-0067">ATP-binding</keyword>
<dbReference type="UniPathway" id="UPA00109">
    <property type="reaction ID" value="UER00185"/>
</dbReference>
<dbReference type="InterPro" id="IPR015824">
    <property type="entry name" value="Phosphoglycerate_kinase_N"/>
</dbReference>
<comment type="subcellular location">
    <subcellularLocation>
        <location evidence="7">Cytoplasm</location>
    </subcellularLocation>
</comment>
<keyword evidence="5 7" id="KW-0418">Kinase</keyword>
<evidence type="ECO:0000256" key="8">
    <source>
        <dbReference type="PIRSR" id="PIRSR000724-2"/>
    </source>
</evidence>
<dbReference type="GO" id="GO:0004618">
    <property type="term" value="F:phosphoglycerate kinase activity"/>
    <property type="evidence" value="ECO:0007669"/>
    <property type="project" value="UniProtKB-UniRule"/>
</dbReference>
<evidence type="ECO:0000256" key="4">
    <source>
        <dbReference type="ARBA" id="ARBA00022741"/>
    </source>
</evidence>
<feature type="binding site" evidence="7">
    <location>
        <begin position="61"/>
        <end position="64"/>
    </location>
    <ligand>
        <name>substrate</name>
    </ligand>
</feature>
<dbReference type="HAMAP" id="MF_00145">
    <property type="entry name" value="Phosphoglyc_kinase"/>
    <property type="match status" value="1"/>
</dbReference>
<dbReference type="EC" id="2.7.2.3" evidence="2 7"/>
<evidence type="ECO:0000256" key="3">
    <source>
        <dbReference type="ARBA" id="ARBA00022679"/>
    </source>
</evidence>
<dbReference type="GO" id="GO:0005829">
    <property type="term" value="C:cytosol"/>
    <property type="evidence" value="ECO:0007669"/>
    <property type="project" value="TreeGrafter"/>
</dbReference>
<evidence type="ECO:0000313" key="10">
    <source>
        <dbReference type="EMBL" id="OHA54671.1"/>
    </source>
</evidence>
<name>A0A1G2Q4A6_9BACT</name>
<comment type="catalytic activity">
    <reaction evidence="1 7 9">
        <text>(2R)-3-phosphoglycerate + ATP = (2R)-3-phospho-glyceroyl phosphate + ADP</text>
        <dbReference type="Rhea" id="RHEA:14801"/>
        <dbReference type="ChEBI" id="CHEBI:30616"/>
        <dbReference type="ChEBI" id="CHEBI:57604"/>
        <dbReference type="ChEBI" id="CHEBI:58272"/>
        <dbReference type="ChEBI" id="CHEBI:456216"/>
        <dbReference type="EC" id="2.7.2.3"/>
    </reaction>
</comment>
<dbReference type="AlphaFoldDB" id="A0A1G2Q4A6"/>
<comment type="caution">
    <text evidence="7">Lacks conserved residue(s) required for the propagation of feature annotation.</text>
</comment>
<dbReference type="PRINTS" id="PR00477">
    <property type="entry name" value="PHGLYCKINASE"/>
</dbReference>
<dbReference type="GO" id="GO:0006094">
    <property type="term" value="P:gluconeogenesis"/>
    <property type="evidence" value="ECO:0007669"/>
    <property type="project" value="TreeGrafter"/>
</dbReference>
<dbReference type="PANTHER" id="PTHR11406:SF23">
    <property type="entry name" value="PHOSPHOGLYCERATE KINASE 1, CHLOROPLASTIC-RELATED"/>
    <property type="match status" value="1"/>
</dbReference>
<dbReference type="Proteomes" id="UP000177649">
    <property type="component" value="Unassembled WGS sequence"/>
</dbReference>
<evidence type="ECO:0000256" key="2">
    <source>
        <dbReference type="ARBA" id="ARBA00013061"/>
    </source>
</evidence>
<feature type="binding site" evidence="7">
    <location>
        <position position="38"/>
    </location>
    <ligand>
        <name>substrate</name>
    </ligand>
</feature>
<keyword evidence="3 7" id="KW-0808">Transferase</keyword>
<dbReference type="SUPFAM" id="SSF53748">
    <property type="entry name" value="Phosphoglycerate kinase"/>
    <property type="match status" value="1"/>
</dbReference>
<feature type="binding site" evidence="7">
    <location>
        <position position="149"/>
    </location>
    <ligand>
        <name>substrate</name>
    </ligand>
</feature>
<evidence type="ECO:0000256" key="6">
    <source>
        <dbReference type="ARBA" id="ARBA00022840"/>
    </source>
</evidence>
<evidence type="ECO:0000256" key="7">
    <source>
        <dbReference type="HAMAP-Rule" id="MF_00145"/>
    </source>
</evidence>
<keyword evidence="7" id="KW-0324">Glycolysis</keyword>
<dbReference type="PANTHER" id="PTHR11406">
    <property type="entry name" value="PHOSPHOGLYCERATE KINASE"/>
    <property type="match status" value="1"/>
</dbReference>
<feature type="binding site" evidence="7 8">
    <location>
        <position position="198"/>
    </location>
    <ligand>
        <name>ATP</name>
        <dbReference type="ChEBI" id="CHEBI:30616"/>
    </ligand>
</feature>
<feature type="binding site" evidence="7 8">
    <location>
        <begin position="320"/>
        <end position="323"/>
    </location>
    <ligand>
        <name>ATP</name>
        <dbReference type="ChEBI" id="CHEBI:30616"/>
    </ligand>
</feature>
<dbReference type="InterPro" id="IPR001576">
    <property type="entry name" value="Phosphoglycerate_kinase"/>
</dbReference>
<sequence>MAINLPSVRNVEVKGKRVLLRVDFNVLFSDGKVEDLYRITRTIPTIEYLSQKGAKVIIISHLSPGKNGSLASVAKYLNSIEKSFPLGFIKATDLSLIAESLKEMKDGDTMMLENIRLQDGEEQNDVNFARRLAELGDIYVNEAFSVSHRKHASIVGLPEFLPSYIGFLFEEEVNGLQSAFPPEHPFLLLLGGVKAETKLGVIDRFLGIADKIFIGGALANNFLRAKGMDIGSSVLSENIPVEKYISNEKIYFPTDVRKKDGKIYDIGEKAVEEILSLVQEAKFILWSGPMGNIEEGDFDKGTKIIAEAIANSKAKTIAGGGDTVAVINEMGILDKFSFVSTAGGAMLEFLASGTLPGIEAILRTKN</sequence>
<dbReference type="EMBL" id="MHTA01000005">
    <property type="protein sequence ID" value="OHA54671.1"/>
    <property type="molecule type" value="Genomic_DNA"/>
</dbReference>
<comment type="pathway">
    <text evidence="7">Carbohydrate degradation; glycolysis; pyruvate from D-glyceraldehyde 3-phosphate: step 2/5.</text>
</comment>
<comment type="caution">
    <text evidence="10">The sequence shown here is derived from an EMBL/GenBank/DDBJ whole genome shotgun (WGS) entry which is preliminary data.</text>
</comment>
<dbReference type="InterPro" id="IPR036043">
    <property type="entry name" value="Phosphoglycerate_kinase_sf"/>
</dbReference>
<accession>A0A1G2Q4A6</accession>
<dbReference type="STRING" id="1802370.A2Z62_00390"/>
<comment type="similarity">
    <text evidence="7 9">Belongs to the phosphoglycerate kinase family.</text>
</comment>
<evidence type="ECO:0000256" key="1">
    <source>
        <dbReference type="ARBA" id="ARBA00000642"/>
    </source>
</evidence>
<feature type="binding site" evidence="7">
    <location>
        <begin position="23"/>
        <end position="25"/>
    </location>
    <ligand>
        <name>substrate</name>
    </ligand>
</feature>
<reference evidence="10 11" key="1">
    <citation type="journal article" date="2016" name="Nat. Commun.">
        <title>Thousands of microbial genomes shed light on interconnected biogeochemical processes in an aquifer system.</title>
        <authorList>
            <person name="Anantharaman K."/>
            <person name="Brown C.T."/>
            <person name="Hug L.A."/>
            <person name="Sharon I."/>
            <person name="Castelle C.J."/>
            <person name="Probst A.J."/>
            <person name="Thomas B.C."/>
            <person name="Singh A."/>
            <person name="Wilkins M.J."/>
            <person name="Karaoz U."/>
            <person name="Brodie E.L."/>
            <person name="Williams K.H."/>
            <person name="Hubbard S.S."/>
            <person name="Banfield J.F."/>
        </authorList>
    </citation>
    <scope>NUCLEOTIDE SEQUENCE [LARGE SCALE GENOMIC DNA]</scope>
</reference>
<evidence type="ECO:0000313" key="11">
    <source>
        <dbReference type="Proteomes" id="UP000177649"/>
    </source>
</evidence>
<organism evidence="10 11">
    <name type="scientific">Candidatus Terrybacteria bacterium RIFCSPLOWO2_02_42_20</name>
    <dbReference type="NCBI Taxonomy" id="1802370"/>
    <lineage>
        <taxon>Bacteria</taxon>
        <taxon>Candidatus Terryibacteriota</taxon>
    </lineage>
</organism>
<evidence type="ECO:0000256" key="5">
    <source>
        <dbReference type="ARBA" id="ARBA00022777"/>
    </source>
</evidence>
<dbReference type="GO" id="GO:0043531">
    <property type="term" value="F:ADP binding"/>
    <property type="evidence" value="ECO:0007669"/>
    <property type="project" value="TreeGrafter"/>
</dbReference>
<feature type="binding site" evidence="7 8">
    <location>
        <position position="294"/>
    </location>
    <ligand>
        <name>ATP</name>
        <dbReference type="ChEBI" id="CHEBI:30616"/>
    </ligand>
</feature>
<protein>
    <recommendedName>
        <fullName evidence="2 7">Phosphoglycerate kinase</fullName>
        <ecNumber evidence="2 7">2.7.2.3</ecNumber>
    </recommendedName>
</protein>
<feature type="binding site" evidence="7">
    <location>
        <position position="116"/>
    </location>
    <ligand>
        <name>substrate</name>
    </ligand>
</feature>
<dbReference type="Pfam" id="PF00162">
    <property type="entry name" value="PGK"/>
    <property type="match status" value="1"/>
</dbReference>
<dbReference type="PIRSF" id="PIRSF000724">
    <property type="entry name" value="Pgk"/>
    <property type="match status" value="1"/>
</dbReference>
<dbReference type="Gene3D" id="3.40.50.1260">
    <property type="entry name" value="Phosphoglycerate kinase, N-terminal domain"/>
    <property type="match status" value="2"/>
</dbReference>
<evidence type="ECO:0000256" key="9">
    <source>
        <dbReference type="RuleBase" id="RU000532"/>
    </source>
</evidence>